<dbReference type="FunFam" id="3.40.50.2000:FF:000051">
    <property type="entry name" value="Glycosyltransferase"/>
    <property type="match status" value="1"/>
</dbReference>
<comment type="similarity">
    <text evidence="1 4">Belongs to the UDP-glycosyltransferase family.</text>
</comment>
<evidence type="ECO:0000256" key="1">
    <source>
        <dbReference type="ARBA" id="ARBA00009995"/>
    </source>
</evidence>
<dbReference type="PANTHER" id="PTHR48046:SF6">
    <property type="entry name" value="GLYCOSYLTRANSFERASE"/>
    <property type="match status" value="1"/>
</dbReference>
<dbReference type="AlphaFoldDB" id="A0A396GEF7"/>
<dbReference type="SUPFAM" id="SSF53756">
    <property type="entry name" value="UDP-Glycosyltransferase/glycogen phosphorylase"/>
    <property type="match status" value="1"/>
</dbReference>
<evidence type="ECO:0000313" key="6">
    <source>
        <dbReference type="EMBL" id="RHN39749.1"/>
    </source>
</evidence>
<evidence type="ECO:0000256" key="3">
    <source>
        <dbReference type="ARBA" id="ARBA00022679"/>
    </source>
</evidence>
<reference evidence="7" key="1">
    <citation type="journal article" date="2018" name="Nat. Plants">
        <title>Whole-genome landscape of Medicago truncatula symbiotic genes.</title>
        <authorList>
            <person name="Pecrix Y."/>
            <person name="Staton S.E."/>
            <person name="Sallet E."/>
            <person name="Lelandais-Briere C."/>
            <person name="Moreau S."/>
            <person name="Carrere S."/>
            <person name="Blein T."/>
            <person name="Jardinaud M.F."/>
            <person name="Latrasse D."/>
            <person name="Zouine M."/>
            <person name="Zahm M."/>
            <person name="Kreplak J."/>
            <person name="Mayjonade B."/>
            <person name="Satge C."/>
            <person name="Perez M."/>
            <person name="Cauet S."/>
            <person name="Marande W."/>
            <person name="Chantry-Darmon C."/>
            <person name="Lopez-Roques C."/>
            <person name="Bouchez O."/>
            <person name="Berard A."/>
            <person name="Debelle F."/>
            <person name="Munos S."/>
            <person name="Bendahmane A."/>
            <person name="Berges H."/>
            <person name="Niebel A."/>
            <person name="Buitink J."/>
            <person name="Frugier F."/>
            <person name="Benhamed M."/>
            <person name="Crespi M."/>
            <person name="Gouzy J."/>
            <person name="Gamas P."/>
        </authorList>
    </citation>
    <scope>NUCLEOTIDE SEQUENCE [LARGE SCALE GENOMIC DNA]</scope>
    <source>
        <strain evidence="7">cv. Jemalong A17</strain>
    </source>
</reference>
<dbReference type="EC" id="2.4.1.-" evidence="5"/>
<dbReference type="InterPro" id="IPR002213">
    <property type="entry name" value="UDP_glucos_trans"/>
</dbReference>
<dbReference type="CDD" id="cd03784">
    <property type="entry name" value="GT1_Gtf-like"/>
    <property type="match status" value="1"/>
</dbReference>
<comment type="caution">
    <text evidence="6">The sequence shown here is derived from an EMBL/GenBank/DDBJ whole genome shotgun (WGS) entry which is preliminary data.</text>
</comment>
<dbReference type="FunFam" id="3.40.50.2000:FF:000054">
    <property type="entry name" value="Glycosyltransferase"/>
    <property type="match status" value="1"/>
</dbReference>
<evidence type="ECO:0000256" key="4">
    <source>
        <dbReference type="RuleBase" id="RU003718"/>
    </source>
</evidence>
<dbReference type="PROSITE" id="PS00375">
    <property type="entry name" value="UDPGT"/>
    <property type="match status" value="1"/>
</dbReference>
<evidence type="ECO:0000256" key="2">
    <source>
        <dbReference type="ARBA" id="ARBA00022676"/>
    </source>
</evidence>
<keyword evidence="2 4" id="KW-0328">Glycosyltransferase</keyword>
<name>A0A396GEF7_MEDTR</name>
<evidence type="ECO:0000313" key="7">
    <source>
        <dbReference type="Proteomes" id="UP000265566"/>
    </source>
</evidence>
<dbReference type="Proteomes" id="UP000265566">
    <property type="component" value="Chromosome 8"/>
</dbReference>
<keyword evidence="3 4" id="KW-0808">Transferase</keyword>
<dbReference type="EMBL" id="PSQE01000008">
    <property type="protein sequence ID" value="RHN39749.1"/>
    <property type="molecule type" value="Genomic_DNA"/>
</dbReference>
<dbReference type="GO" id="GO:0008194">
    <property type="term" value="F:UDP-glycosyltransferase activity"/>
    <property type="evidence" value="ECO:0007669"/>
    <property type="project" value="InterPro"/>
</dbReference>
<evidence type="ECO:0000256" key="5">
    <source>
        <dbReference type="RuleBase" id="RU362057"/>
    </source>
</evidence>
<dbReference type="PANTHER" id="PTHR48046">
    <property type="entry name" value="UDP-GLYCOSYLTRANSFERASE 72E1"/>
    <property type="match status" value="1"/>
</dbReference>
<dbReference type="Pfam" id="PF00201">
    <property type="entry name" value="UDPGT"/>
    <property type="match status" value="1"/>
</dbReference>
<proteinExistence type="inferred from homology"/>
<accession>A0A396GEF7</accession>
<dbReference type="InterPro" id="IPR035595">
    <property type="entry name" value="UDP_glycos_trans_CS"/>
</dbReference>
<organism evidence="6 7">
    <name type="scientific">Medicago truncatula</name>
    <name type="common">Barrel medic</name>
    <name type="synonym">Medicago tribuloides</name>
    <dbReference type="NCBI Taxonomy" id="3880"/>
    <lineage>
        <taxon>Eukaryota</taxon>
        <taxon>Viridiplantae</taxon>
        <taxon>Streptophyta</taxon>
        <taxon>Embryophyta</taxon>
        <taxon>Tracheophyta</taxon>
        <taxon>Spermatophyta</taxon>
        <taxon>Magnoliopsida</taxon>
        <taxon>eudicotyledons</taxon>
        <taxon>Gunneridae</taxon>
        <taxon>Pentapetalae</taxon>
        <taxon>rosids</taxon>
        <taxon>fabids</taxon>
        <taxon>Fabales</taxon>
        <taxon>Fabaceae</taxon>
        <taxon>Papilionoideae</taxon>
        <taxon>50 kb inversion clade</taxon>
        <taxon>NPAAA clade</taxon>
        <taxon>Hologalegina</taxon>
        <taxon>IRL clade</taxon>
        <taxon>Trifolieae</taxon>
        <taxon>Medicago</taxon>
    </lineage>
</organism>
<sequence length="480" mass="53755">MNFFMEKDRTTPKQELPPLVAMFPTPGMGHLIPMVEFAKRLSKHNLPITFIIPNDGPPSKAQTTVLTSLPHGISHVFLPPITLSDLPPNTKPETLMTATTVRSLPSLHQTLLSLMTSHRLSALIVDLFGTDVFDMAAELDIPSYLYFPTNANNLSFAFYFPQLAQRVQGEFRDIPEPLNIPGCFAFHGKDLADPVQDRNDEAYKCFLHHVTRYKLAKGIIENSFLELEPEAITFLKKNEPPVYPVGPLVNEDSINNGSEFDVCFQWLDEQPRGSVIFVNFGSEGILTSAQTDEIAYGLEMSEQRFLWVLRCPKDKVENDSNFIANSNVDPFEFLPNGYIERTKGKGLVLPYWAPQAQVLSHISIGGFVSHCGWNSTLESVVNGVPLIAWPLYAEQKMNAVLLSENVKVAIRPKVGENGLVQREEIASVVKRLMVGEEEQKIRYRMKDLKEAAINALKENGSSTKQICELALKWKGVTIPN</sequence>
<dbReference type="Gramene" id="rna45811">
    <property type="protein sequence ID" value="RHN39749.1"/>
    <property type="gene ID" value="gene45811"/>
</dbReference>
<dbReference type="Gene3D" id="3.40.50.2000">
    <property type="entry name" value="Glycogen Phosphorylase B"/>
    <property type="match status" value="2"/>
</dbReference>
<protein>
    <recommendedName>
        <fullName evidence="5">Glycosyltransferase</fullName>
        <ecNumber evidence="5">2.4.1.-</ecNumber>
    </recommendedName>
</protein>
<gene>
    <name evidence="6" type="ORF">MtrunA17_Chr8g0347271</name>
</gene>